<dbReference type="Gene3D" id="2.60.40.1640">
    <property type="entry name" value="Conserved domain protein"/>
    <property type="match status" value="1"/>
</dbReference>
<dbReference type="OrthoDB" id="2541898at2"/>
<reference evidence="4 5" key="1">
    <citation type="submission" date="2015-04" db="EMBL/GenBank/DDBJ databases">
        <title>Taxonomic description and genome sequence of Bacillus campisalis sp. nov., a novel member of the genus Bacillus isolated from solar saltern.</title>
        <authorList>
            <person name="Mathan Kumar R."/>
            <person name="Kaur G."/>
            <person name="Kumar A."/>
            <person name="Singh N.K."/>
            <person name="Kaur N."/>
            <person name="Kumar N."/>
            <person name="Mayilraj S."/>
        </authorList>
    </citation>
    <scope>NUCLEOTIDE SEQUENCE [LARGE SCALE GENOMIC DNA]</scope>
    <source>
        <strain evidence="4 5">SA2-6</strain>
    </source>
</reference>
<dbReference type="RefSeq" id="WP_046521999.1">
    <property type="nucleotide sequence ID" value="NZ_LAYY01000001.1"/>
</dbReference>
<evidence type="ECO:0000259" key="2">
    <source>
        <dbReference type="Pfam" id="PF13786"/>
    </source>
</evidence>
<feature type="transmembrane region" description="Helical" evidence="1">
    <location>
        <begin position="40"/>
        <end position="60"/>
    </location>
</feature>
<evidence type="ECO:0008006" key="6">
    <source>
        <dbReference type="Google" id="ProtNLM"/>
    </source>
</evidence>
<comment type="caution">
    <text evidence="4">The sequence shown here is derived from an EMBL/GenBank/DDBJ whole genome shotgun (WGS) entry which is preliminary data.</text>
</comment>
<dbReference type="Pfam" id="PF18705">
    <property type="entry name" value="DUF5643"/>
    <property type="match status" value="1"/>
</dbReference>
<keyword evidence="1" id="KW-1133">Transmembrane helix</keyword>
<dbReference type="Gene3D" id="2.60.40.1630">
    <property type="entry name" value="bacillus anthracis domain"/>
    <property type="match status" value="1"/>
</dbReference>
<evidence type="ECO:0000256" key="1">
    <source>
        <dbReference type="SAM" id="Phobius"/>
    </source>
</evidence>
<dbReference type="EMBL" id="LAYY01000001">
    <property type="protein sequence ID" value="KKK40058.1"/>
    <property type="molecule type" value="Genomic_DNA"/>
</dbReference>
<evidence type="ECO:0000313" key="4">
    <source>
        <dbReference type="EMBL" id="KKK40058.1"/>
    </source>
</evidence>
<protein>
    <recommendedName>
        <fullName evidence="6">DUF4179 domain-containing protein</fullName>
    </recommendedName>
</protein>
<gene>
    <name evidence="4" type="ORF">WQ57_02015</name>
</gene>
<keyword evidence="5" id="KW-1185">Reference proteome</keyword>
<organism evidence="4 5">
    <name type="scientific">Mesobacillus campisalis</name>
    <dbReference type="NCBI Taxonomy" id="1408103"/>
    <lineage>
        <taxon>Bacteria</taxon>
        <taxon>Bacillati</taxon>
        <taxon>Bacillota</taxon>
        <taxon>Bacilli</taxon>
        <taxon>Bacillales</taxon>
        <taxon>Bacillaceae</taxon>
        <taxon>Mesobacillus</taxon>
    </lineage>
</organism>
<dbReference type="InterPro" id="IPR040680">
    <property type="entry name" value="DUF5643"/>
</dbReference>
<evidence type="ECO:0000259" key="3">
    <source>
        <dbReference type="Pfam" id="PF18705"/>
    </source>
</evidence>
<dbReference type="PATRIC" id="fig|1408103.3.peg.456"/>
<feature type="domain" description="DUF5643" evidence="3">
    <location>
        <begin position="208"/>
        <end position="316"/>
    </location>
</feature>
<keyword evidence="1" id="KW-0812">Transmembrane</keyword>
<dbReference type="AlphaFoldDB" id="A0A0M2T0V4"/>
<dbReference type="Pfam" id="PF13786">
    <property type="entry name" value="DUF4179"/>
    <property type="match status" value="1"/>
</dbReference>
<accession>A0A0M2T0V4</accession>
<evidence type="ECO:0000313" key="5">
    <source>
        <dbReference type="Proteomes" id="UP000034166"/>
    </source>
</evidence>
<proteinExistence type="predicted"/>
<name>A0A0M2T0V4_9BACI</name>
<feature type="domain" description="DUF4179" evidence="2">
    <location>
        <begin position="38"/>
        <end position="126"/>
    </location>
</feature>
<sequence>MEKWEKELKKDANSPMPDLVNHRIEETLKHLRRRNPGRKMYVGLAAAAAAIALSLGISMVSPAVANTLKELPVVGSAFEFVGNIGQKKGQEAGLATELGEQVEIDGQVVTFTETMYDGGDIHVGYIRESMGSRTSSHFLGNLEFSIEKGPVSSGMGGKETEIEEGVHAGTVSLRFQEEIPDSFTLVVRPREGRSWVVKLPVEKKGSNRVFPIKKKKETEDLAIVYDRLTFFPTSTELAFSLVMDEKALEDNTYDWLSYQVVDNKGRVLEPFSTGGGGGGPVKGKVTHAFTHSFEPVDDLPEFLIIRPYLDEFKETTPELIKKKWEGKQVTLSQGGIGSITVLQAEERNGAITFTYETDGDDAYSQANAFWLEDSAGNRYDPAETPVRVEGTTNQYQASFSGISDLEDMNLATVTKNPIQYLKELEIKIDLKEKMVLN</sequence>
<dbReference type="InterPro" id="IPR025436">
    <property type="entry name" value="DUF4179"/>
</dbReference>
<keyword evidence="1" id="KW-0472">Membrane</keyword>
<dbReference type="Proteomes" id="UP000034166">
    <property type="component" value="Unassembled WGS sequence"/>
</dbReference>